<sequence length="147" mass="16207">MKILNLARFKIKLRRLPDVARAEIRKGLETSANEMVDLMKRMVPVDEGKLRDSIGWTWGAPPEGATVFATAAGEAGLVVTIYAGDRNTVVTNARGIEFQNAFIQEFGRNGKHASPFFRPAWRINKKRAQSRVNRSLGKAARKVAAGG</sequence>
<name>A0AB38ZLJ0_9VIRU</name>
<accession>A0AB38ZLJ0</accession>
<gene>
    <name evidence="1" type="ORF">vBMseSP1_gp38</name>
</gene>
<proteinExistence type="predicted"/>
<reference evidence="1" key="1">
    <citation type="submission" date="2024-01" db="EMBL/GenBank/DDBJ databases">
        <title>New evidence supports the origin of RcGTA from prophage.</title>
        <authorList>
            <person name="Xu Y."/>
            <person name="Liu B."/>
            <person name="Chen F."/>
        </authorList>
    </citation>
    <scope>NUCLEOTIDE SEQUENCE</scope>
</reference>
<dbReference type="EMBL" id="PP232116">
    <property type="protein sequence ID" value="XAG98242.1"/>
    <property type="molecule type" value="Genomic_DNA"/>
</dbReference>
<dbReference type="InterPro" id="IPR010064">
    <property type="entry name" value="HK97-gp10_tail"/>
</dbReference>
<evidence type="ECO:0000313" key="1">
    <source>
        <dbReference type="EMBL" id="XAG98242.1"/>
    </source>
</evidence>
<organism evidence="1">
    <name type="scientific">Mesorhizobium phage vB_MseS-P1</name>
    <dbReference type="NCBI Taxonomy" id="3120101"/>
    <lineage>
        <taxon>Viruses</taxon>
    </lineage>
</organism>
<protein>
    <submittedName>
        <fullName evidence="1">Tail completion protein</fullName>
    </submittedName>
</protein>
<dbReference type="Pfam" id="PF04883">
    <property type="entry name" value="HK97-gp10_like"/>
    <property type="match status" value="1"/>
</dbReference>